<protein>
    <submittedName>
        <fullName evidence="3">Uncharacterized protein</fullName>
    </submittedName>
</protein>
<dbReference type="AlphaFoldDB" id="W9CMH1"/>
<feature type="signal peptide" evidence="2">
    <location>
        <begin position="1"/>
        <end position="26"/>
    </location>
</feature>
<proteinExistence type="predicted"/>
<dbReference type="OrthoDB" id="3564301at2759"/>
<organism evidence="3 4">
    <name type="scientific">Sclerotinia borealis (strain F-4128)</name>
    <dbReference type="NCBI Taxonomy" id="1432307"/>
    <lineage>
        <taxon>Eukaryota</taxon>
        <taxon>Fungi</taxon>
        <taxon>Dikarya</taxon>
        <taxon>Ascomycota</taxon>
        <taxon>Pezizomycotina</taxon>
        <taxon>Leotiomycetes</taxon>
        <taxon>Helotiales</taxon>
        <taxon>Sclerotiniaceae</taxon>
        <taxon>Sclerotinia</taxon>
    </lineage>
</organism>
<keyword evidence="4" id="KW-1185">Reference proteome</keyword>
<reference evidence="3 4" key="1">
    <citation type="journal article" date="2014" name="Genome Announc.">
        <title>Draft genome sequence of Sclerotinia borealis, a psychrophilic plant pathogenic fungus.</title>
        <authorList>
            <person name="Mardanov A.V."/>
            <person name="Beletsky A.V."/>
            <person name="Kadnikov V.V."/>
            <person name="Ignatov A.N."/>
            <person name="Ravin N.V."/>
        </authorList>
    </citation>
    <scope>NUCLEOTIDE SEQUENCE [LARGE SCALE GENOMIC DNA]</scope>
    <source>
        <strain evidence="4">F-4157</strain>
    </source>
</reference>
<sequence length="367" mass="40297">MYSYNFTSLSTFSLLSSFLLVALVDAYPTHLYPSLRSRLADASTSPSISSNSQPISPSREGTLFVHLPTTQNIDYSHPPSSSPLSIPYTLTSTCPQILPTDRNSLTSDLLAKILLLYPEGPTSSPYYTFSAGDDGDDASKTQDTYSITQTAGLATGVKGVEYRSSLYISVMTRVGKGKGGYGGDVGGEEWRGLMGVLGGLNKGLGREMERETRGQGFGKLVVGGKFPVLRGREEGLDVDVDEEGEGDRVEKERKINKKLAPSDIILPSYPHELVRDWDGESAKGKEDKVGKKEEKKETEEVSFEWKATWVYYGVVTDENGGEVVRECGQMPLGLEVEGVFESRGEESENGRKEEEVEEEEGRWKIDL</sequence>
<feature type="chain" id="PRO_5004918689" evidence="2">
    <location>
        <begin position="27"/>
        <end position="367"/>
    </location>
</feature>
<evidence type="ECO:0000256" key="2">
    <source>
        <dbReference type="SAM" id="SignalP"/>
    </source>
</evidence>
<name>W9CMH1_SCLBF</name>
<comment type="caution">
    <text evidence="3">The sequence shown here is derived from an EMBL/GenBank/DDBJ whole genome shotgun (WGS) entry which is preliminary data.</text>
</comment>
<dbReference type="EMBL" id="AYSA01000167">
    <property type="protein sequence ID" value="ESZ95725.1"/>
    <property type="molecule type" value="Genomic_DNA"/>
</dbReference>
<feature type="region of interest" description="Disordered" evidence="1">
    <location>
        <begin position="336"/>
        <end position="367"/>
    </location>
</feature>
<keyword evidence="2" id="KW-0732">Signal</keyword>
<evidence type="ECO:0000256" key="1">
    <source>
        <dbReference type="SAM" id="MobiDB-lite"/>
    </source>
</evidence>
<feature type="compositionally biased region" description="Basic and acidic residues" evidence="1">
    <location>
        <begin position="340"/>
        <end position="354"/>
    </location>
</feature>
<dbReference type="HOGENOM" id="CLU_785249_0_0_1"/>
<evidence type="ECO:0000313" key="3">
    <source>
        <dbReference type="EMBL" id="ESZ95725.1"/>
    </source>
</evidence>
<accession>W9CMH1</accession>
<dbReference type="Proteomes" id="UP000019487">
    <property type="component" value="Unassembled WGS sequence"/>
</dbReference>
<gene>
    <name evidence="3" type="ORF">SBOR_3879</name>
</gene>
<feature type="region of interest" description="Disordered" evidence="1">
    <location>
        <begin position="277"/>
        <end position="297"/>
    </location>
</feature>
<evidence type="ECO:0000313" key="4">
    <source>
        <dbReference type="Proteomes" id="UP000019487"/>
    </source>
</evidence>